<evidence type="ECO:0000313" key="7">
    <source>
        <dbReference type="Proteomes" id="UP000564629"/>
    </source>
</evidence>
<keyword evidence="2" id="KW-0012">Acyltransferase</keyword>
<proteinExistence type="predicted"/>
<feature type="domain" description="N-acetyltransferase" evidence="3">
    <location>
        <begin position="6"/>
        <end position="160"/>
    </location>
</feature>
<evidence type="ECO:0000313" key="4">
    <source>
        <dbReference type="EMBL" id="GEL46725.1"/>
    </source>
</evidence>
<dbReference type="EMBL" id="JACHDN010000001">
    <property type="protein sequence ID" value="MBB5472661.1"/>
    <property type="molecule type" value="Genomic_DNA"/>
</dbReference>
<protein>
    <submittedName>
        <fullName evidence="5">GNAT superfamily N-acetyltransferase</fullName>
    </submittedName>
</protein>
<gene>
    <name evidence="4" type="ORF">CHO01_18410</name>
    <name evidence="5" type="ORF">HNR08_001397</name>
</gene>
<dbReference type="Proteomes" id="UP000564629">
    <property type="component" value="Unassembled WGS sequence"/>
</dbReference>
<dbReference type="PANTHER" id="PTHR43877">
    <property type="entry name" value="AMINOALKYLPHOSPHONATE N-ACETYLTRANSFERASE-RELATED-RELATED"/>
    <property type="match status" value="1"/>
</dbReference>
<sequence>MPSDAVVVRRALPADAPALVEIRAVMLAAAGTDPGGPDAPWRAAAEAWFRDRLAGDDVAAVVAEHPADGVVSGAVGCREDRPPGPGGEEGVHGTVYSVATLPEHRGGGLARACVSGILDWFRSDPAVATVSLAATAEGELLYLGLGFASQPFEPMRLHLR</sequence>
<dbReference type="InterPro" id="IPR016181">
    <property type="entry name" value="Acyl_CoA_acyltransferase"/>
</dbReference>
<dbReference type="SUPFAM" id="SSF55729">
    <property type="entry name" value="Acyl-CoA N-acyltransferases (Nat)"/>
    <property type="match status" value="1"/>
</dbReference>
<dbReference type="AlphaFoldDB" id="A0A511FBW8"/>
<dbReference type="GO" id="GO:0016747">
    <property type="term" value="F:acyltransferase activity, transferring groups other than amino-acyl groups"/>
    <property type="evidence" value="ECO:0007669"/>
    <property type="project" value="InterPro"/>
</dbReference>
<dbReference type="Gene3D" id="3.40.630.30">
    <property type="match status" value="1"/>
</dbReference>
<keyword evidence="1 5" id="KW-0808">Transferase</keyword>
<dbReference type="Pfam" id="PF00583">
    <property type="entry name" value="Acetyltransf_1"/>
    <property type="match status" value="1"/>
</dbReference>
<evidence type="ECO:0000256" key="2">
    <source>
        <dbReference type="ARBA" id="ARBA00023315"/>
    </source>
</evidence>
<dbReference type="Proteomes" id="UP000321723">
    <property type="component" value="Unassembled WGS sequence"/>
</dbReference>
<name>A0A511FBW8_9CELL</name>
<evidence type="ECO:0000256" key="1">
    <source>
        <dbReference type="ARBA" id="ARBA00022679"/>
    </source>
</evidence>
<evidence type="ECO:0000313" key="5">
    <source>
        <dbReference type="EMBL" id="MBB5472661.1"/>
    </source>
</evidence>
<evidence type="ECO:0000259" key="3">
    <source>
        <dbReference type="PROSITE" id="PS51186"/>
    </source>
</evidence>
<reference evidence="5 7" key="2">
    <citation type="submission" date="2020-08" db="EMBL/GenBank/DDBJ databases">
        <title>Sequencing the genomes of 1000 actinobacteria strains.</title>
        <authorList>
            <person name="Klenk H.-P."/>
        </authorList>
    </citation>
    <scope>NUCLEOTIDE SEQUENCE [LARGE SCALE GENOMIC DNA]</scope>
    <source>
        <strain evidence="5 7">DSM 9581</strain>
    </source>
</reference>
<dbReference type="PANTHER" id="PTHR43877:SF2">
    <property type="entry name" value="AMINOALKYLPHOSPHONATE N-ACETYLTRANSFERASE-RELATED"/>
    <property type="match status" value="1"/>
</dbReference>
<comment type="caution">
    <text evidence="4">The sequence shown here is derived from an EMBL/GenBank/DDBJ whole genome shotgun (WGS) entry which is preliminary data.</text>
</comment>
<accession>A0A511FBW8</accession>
<dbReference type="InterPro" id="IPR000182">
    <property type="entry name" value="GNAT_dom"/>
</dbReference>
<evidence type="ECO:0000313" key="6">
    <source>
        <dbReference type="Proteomes" id="UP000321723"/>
    </source>
</evidence>
<keyword evidence="6" id="KW-1185">Reference proteome</keyword>
<dbReference type="RefSeq" id="WP_210737336.1">
    <property type="nucleotide sequence ID" value="NZ_BJVQ01000022.1"/>
</dbReference>
<reference evidence="4 6" key="1">
    <citation type="submission" date="2019-07" db="EMBL/GenBank/DDBJ databases">
        <title>Whole genome shotgun sequence of Cellulomonas hominis NBRC 16055.</title>
        <authorList>
            <person name="Hosoyama A."/>
            <person name="Uohara A."/>
            <person name="Ohji S."/>
            <person name="Ichikawa N."/>
        </authorList>
    </citation>
    <scope>NUCLEOTIDE SEQUENCE [LARGE SCALE GENOMIC DNA]</scope>
    <source>
        <strain evidence="4 6">NBRC 16055</strain>
    </source>
</reference>
<dbReference type="CDD" id="cd04301">
    <property type="entry name" value="NAT_SF"/>
    <property type="match status" value="1"/>
</dbReference>
<organism evidence="4 6">
    <name type="scientific">Cellulomonas hominis</name>
    <dbReference type="NCBI Taxonomy" id="156981"/>
    <lineage>
        <taxon>Bacteria</taxon>
        <taxon>Bacillati</taxon>
        <taxon>Actinomycetota</taxon>
        <taxon>Actinomycetes</taxon>
        <taxon>Micrococcales</taxon>
        <taxon>Cellulomonadaceae</taxon>
        <taxon>Cellulomonas</taxon>
    </lineage>
</organism>
<dbReference type="PROSITE" id="PS51186">
    <property type="entry name" value="GNAT"/>
    <property type="match status" value="1"/>
</dbReference>
<dbReference type="InterPro" id="IPR050832">
    <property type="entry name" value="Bact_Acetyltransf"/>
</dbReference>
<dbReference type="EMBL" id="BJVQ01000022">
    <property type="protein sequence ID" value="GEL46725.1"/>
    <property type="molecule type" value="Genomic_DNA"/>
</dbReference>